<reference evidence="5" key="1">
    <citation type="journal article" date="2005" name="PLoS Biol.">
        <title>The genomes of Oryza sativa: a history of duplications.</title>
        <authorList>
            <person name="Yu J."/>
            <person name="Wang J."/>
            <person name="Lin W."/>
            <person name="Li S."/>
            <person name="Li H."/>
            <person name="Zhou J."/>
            <person name="Ni P."/>
            <person name="Dong W."/>
            <person name="Hu S."/>
            <person name="Zeng C."/>
            <person name="Zhang J."/>
            <person name="Zhang Y."/>
            <person name="Li R."/>
            <person name="Xu Z."/>
            <person name="Li S."/>
            <person name="Li X."/>
            <person name="Zheng H."/>
            <person name="Cong L."/>
            <person name="Lin L."/>
            <person name="Yin J."/>
            <person name="Geng J."/>
            <person name="Li G."/>
            <person name="Shi J."/>
            <person name="Liu J."/>
            <person name="Lv H."/>
            <person name="Li J."/>
            <person name="Wang J."/>
            <person name="Deng Y."/>
            <person name="Ran L."/>
            <person name="Shi X."/>
            <person name="Wang X."/>
            <person name="Wu Q."/>
            <person name="Li C."/>
            <person name="Ren X."/>
            <person name="Wang J."/>
            <person name="Wang X."/>
            <person name="Li D."/>
            <person name="Liu D."/>
            <person name="Zhang X."/>
            <person name="Ji Z."/>
            <person name="Zhao W."/>
            <person name="Sun Y."/>
            <person name="Zhang Z."/>
            <person name="Bao J."/>
            <person name="Han Y."/>
            <person name="Dong L."/>
            <person name="Ji J."/>
            <person name="Chen P."/>
            <person name="Wu S."/>
            <person name="Liu J."/>
            <person name="Xiao Y."/>
            <person name="Bu D."/>
            <person name="Tan J."/>
            <person name="Yang L."/>
            <person name="Ye C."/>
            <person name="Zhang J."/>
            <person name="Xu J."/>
            <person name="Zhou Y."/>
            <person name="Yu Y."/>
            <person name="Zhang B."/>
            <person name="Zhuang S."/>
            <person name="Wei H."/>
            <person name="Liu B."/>
            <person name="Lei M."/>
            <person name="Yu H."/>
            <person name="Li Y."/>
            <person name="Xu H."/>
            <person name="Wei S."/>
            <person name="He X."/>
            <person name="Fang L."/>
            <person name="Zhang Z."/>
            <person name="Zhang Y."/>
            <person name="Huang X."/>
            <person name="Su Z."/>
            <person name="Tong W."/>
            <person name="Li J."/>
            <person name="Tong Z."/>
            <person name="Li S."/>
            <person name="Ye J."/>
            <person name="Wang L."/>
            <person name="Fang L."/>
            <person name="Lei T."/>
            <person name="Chen C."/>
            <person name="Chen H."/>
            <person name="Xu Z."/>
            <person name="Li H."/>
            <person name="Huang H."/>
            <person name="Zhang F."/>
            <person name="Xu H."/>
            <person name="Li N."/>
            <person name="Zhao C."/>
            <person name="Li S."/>
            <person name="Dong L."/>
            <person name="Huang Y."/>
            <person name="Li L."/>
            <person name="Xi Y."/>
            <person name="Qi Q."/>
            <person name="Li W."/>
            <person name="Zhang B."/>
            <person name="Hu W."/>
            <person name="Zhang Y."/>
            <person name="Tian X."/>
            <person name="Jiao Y."/>
            <person name="Liang X."/>
            <person name="Jin J."/>
            <person name="Gao L."/>
            <person name="Zheng W."/>
            <person name="Hao B."/>
            <person name="Liu S."/>
            <person name="Wang W."/>
            <person name="Yuan L."/>
            <person name="Cao M."/>
            <person name="McDermott J."/>
            <person name="Samudrala R."/>
            <person name="Wang J."/>
            <person name="Wong G.K."/>
            <person name="Yang H."/>
        </authorList>
    </citation>
    <scope>NUCLEOTIDE SEQUENCE [LARGE SCALE GENOMIC DNA]</scope>
</reference>
<feature type="domain" description="Gnk2-homologous" evidence="4">
    <location>
        <begin position="257"/>
        <end position="370"/>
    </location>
</feature>
<dbReference type="PANTHER" id="PTHR32099:SF61">
    <property type="entry name" value="OS04G0316200 PROTEIN"/>
    <property type="match status" value="1"/>
</dbReference>
<feature type="chain" id="PRO_5002651574" description="Gnk2-homologous domain-containing protein" evidence="3">
    <location>
        <begin position="25"/>
        <end position="404"/>
    </location>
</feature>
<feature type="domain" description="Gnk2-homologous" evidence="4">
    <location>
        <begin position="25"/>
        <end position="129"/>
    </location>
</feature>
<dbReference type="InterPro" id="IPR038408">
    <property type="entry name" value="GNK2_sf"/>
</dbReference>
<protein>
    <recommendedName>
        <fullName evidence="4">Gnk2-homologous domain-containing protein</fullName>
    </recommendedName>
</protein>
<feature type="signal peptide" evidence="3">
    <location>
        <begin position="1"/>
        <end position="24"/>
    </location>
</feature>
<reference evidence="5" key="2">
    <citation type="submission" date="2008-12" db="EMBL/GenBank/DDBJ databases">
        <title>Improved gene annotation of the rice (Oryza sativa) genomes.</title>
        <authorList>
            <person name="Wang J."/>
            <person name="Li R."/>
            <person name="Fan W."/>
            <person name="Huang Q."/>
            <person name="Zhang J."/>
            <person name="Zhou Y."/>
            <person name="Hu Y."/>
            <person name="Zi S."/>
            <person name="Li J."/>
            <person name="Ni P."/>
            <person name="Zheng H."/>
            <person name="Zhang Y."/>
            <person name="Zhao M."/>
            <person name="Hao Q."/>
            <person name="McDermott J."/>
            <person name="Samudrala R."/>
            <person name="Kristiansen K."/>
            <person name="Wong G.K.-S."/>
        </authorList>
    </citation>
    <scope>NUCLEOTIDE SEQUENCE</scope>
</reference>
<keyword evidence="2" id="KW-0677">Repeat</keyword>
<keyword evidence="1 3" id="KW-0732">Signal</keyword>
<evidence type="ECO:0000256" key="2">
    <source>
        <dbReference type="ARBA" id="ARBA00022737"/>
    </source>
</evidence>
<organism evidence="5">
    <name type="scientific">Oryza sativa subsp. japonica</name>
    <name type="common">Rice</name>
    <dbReference type="NCBI Taxonomy" id="39947"/>
    <lineage>
        <taxon>Eukaryota</taxon>
        <taxon>Viridiplantae</taxon>
        <taxon>Streptophyta</taxon>
        <taxon>Embryophyta</taxon>
        <taxon>Tracheophyta</taxon>
        <taxon>Spermatophyta</taxon>
        <taxon>Magnoliopsida</taxon>
        <taxon>Liliopsida</taxon>
        <taxon>Poales</taxon>
        <taxon>Poaceae</taxon>
        <taxon>BOP clade</taxon>
        <taxon>Oryzoideae</taxon>
        <taxon>Oryzeae</taxon>
        <taxon>Oryzinae</taxon>
        <taxon>Oryza</taxon>
        <taxon>Oryza sativa</taxon>
    </lineage>
</organism>
<accession>A3BKT3</accession>
<proteinExistence type="predicted"/>
<dbReference type="Proteomes" id="UP000007752">
    <property type="component" value="Chromosome 7"/>
</dbReference>
<feature type="domain" description="Gnk2-homologous" evidence="4">
    <location>
        <begin position="142"/>
        <end position="248"/>
    </location>
</feature>
<name>A3BKT3_ORYSJ</name>
<dbReference type="EMBL" id="CM000144">
    <property type="protein sequence ID" value="EAZ40172.1"/>
    <property type="molecule type" value="Genomic_DNA"/>
</dbReference>
<dbReference type="Pfam" id="PF01657">
    <property type="entry name" value="Stress-antifung"/>
    <property type="match status" value="3"/>
</dbReference>
<dbReference type="PROSITE" id="PS51473">
    <property type="entry name" value="GNK2"/>
    <property type="match status" value="3"/>
</dbReference>
<evidence type="ECO:0000259" key="4">
    <source>
        <dbReference type="PROSITE" id="PS51473"/>
    </source>
</evidence>
<dbReference type="AlphaFoldDB" id="A3BKT3"/>
<evidence type="ECO:0000256" key="3">
    <source>
        <dbReference type="SAM" id="SignalP"/>
    </source>
</evidence>
<evidence type="ECO:0000313" key="5">
    <source>
        <dbReference type="EMBL" id="EAZ40172.1"/>
    </source>
</evidence>
<dbReference type="InterPro" id="IPR002902">
    <property type="entry name" value="GNK2"/>
</dbReference>
<dbReference type="PANTHER" id="PTHR32099">
    <property type="entry name" value="CYSTEINE-RICH REPEAT SECRETORY PROTEIN"/>
    <property type="match status" value="1"/>
</dbReference>
<evidence type="ECO:0000256" key="1">
    <source>
        <dbReference type="ARBA" id="ARBA00022729"/>
    </source>
</evidence>
<gene>
    <name evidence="5" type="ORF">OsJ_24617</name>
</gene>
<dbReference type="CDD" id="cd23509">
    <property type="entry name" value="Gnk2-like"/>
    <property type="match status" value="3"/>
</dbReference>
<dbReference type="Gene3D" id="3.30.430.20">
    <property type="entry name" value="Gnk2 domain, C-X8-C-X2-C motif"/>
    <property type="match status" value="3"/>
</dbReference>
<sequence length="404" mass="43228">MLRRSLVAHAVLLFAAVALPLGAAQPWPVCGTSAGTYTAGSTYETNLENLAVTLRTNASSSPTLFASGALGSAPDTVYGLLQCRGDMSPSDCFDCGTRVGDDVAQVCNRTKDAILVYNQCYAQFSDSGDFLAATNNSGGVSLKRTTLCGTGGTYTAGSTYESNLLNLTRTLREERILLAHPLRRRRPWLRNGTPVYGLLLCRGDVSPSDCAYCGLNVVQDVGRSVCNRSKDSVLVYDQCYAHFSNKADFLVSSNNSSEVSLLLTNGTSITSAGVAGYNHAVSELLNATVRYAVENSTRLFATGQRVGNENDTGFRNIYSMAQCSPDLSPALCRRCLDDLVGKWWKTFPPKGEGAKVAGAKCYLRSELGQGPFYNGAPMVMLRADGLTKATDVVPATSGLVWFKV</sequence>